<keyword evidence="6" id="KW-0812">Transmembrane</keyword>
<keyword evidence="6" id="KW-1133">Transmembrane helix</keyword>
<dbReference type="Pfam" id="PF11465">
    <property type="entry name" value="Receptor_2B4"/>
    <property type="match status" value="1"/>
</dbReference>
<evidence type="ECO:0000256" key="1">
    <source>
        <dbReference type="ARBA" id="ARBA00004370"/>
    </source>
</evidence>
<keyword evidence="4" id="KW-0325">Glycoprotein</keyword>
<dbReference type="InterPro" id="IPR013783">
    <property type="entry name" value="Ig-like_fold"/>
</dbReference>
<dbReference type="Gene3D" id="2.60.40.10">
    <property type="entry name" value="Immunoglobulins"/>
    <property type="match status" value="2"/>
</dbReference>
<feature type="transmembrane region" description="Helical" evidence="6">
    <location>
        <begin position="193"/>
        <end position="215"/>
    </location>
</feature>
<keyword evidence="2" id="KW-0732">Signal</keyword>
<evidence type="ECO:0000256" key="4">
    <source>
        <dbReference type="ARBA" id="ARBA00023180"/>
    </source>
</evidence>
<evidence type="ECO:0000256" key="5">
    <source>
        <dbReference type="SAM" id="MobiDB-lite"/>
    </source>
</evidence>
<evidence type="ECO:0000256" key="3">
    <source>
        <dbReference type="ARBA" id="ARBA00023136"/>
    </source>
</evidence>
<protein>
    <submittedName>
        <fullName evidence="9">Natural killer cell receptor 2B4</fullName>
    </submittedName>
</protein>
<gene>
    <name evidence="9" type="primary">CD244</name>
</gene>
<dbReference type="RefSeq" id="XP_017694134.1">
    <property type="nucleotide sequence ID" value="XM_017838645.1"/>
</dbReference>
<evidence type="ECO:0000256" key="6">
    <source>
        <dbReference type="SAM" id="Phobius"/>
    </source>
</evidence>
<keyword evidence="3 6" id="KW-0472">Membrane</keyword>
<feature type="domain" description="Natural killer cell receptor 2B4 immunoglobulin" evidence="7">
    <location>
        <begin position="2"/>
        <end position="93"/>
    </location>
</feature>
<accession>A0A6J0J7M3</accession>
<dbReference type="PANTHER" id="PTHR12080:SF56">
    <property type="entry name" value="NATURAL KILLER CELL RECEPTOR 2B4"/>
    <property type="match status" value="1"/>
</dbReference>
<evidence type="ECO:0000256" key="2">
    <source>
        <dbReference type="ARBA" id="ARBA00022729"/>
    </source>
</evidence>
<dbReference type="Proteomes" id="UP000504624">
    <property type="component" value="Unplaced"/>
</dbReference>
<evidence type="ECO:0000313" key="8">
    <source>
        <dbReference type="Proteomes" id="UP000504624"/>
    </source>
</evidence>
<organism evidence="8 9">
    <name type="scientific">Lepidothrix coronata</name>
    <name type="common">blue-crowned manakin</name>
    <dbReference type="NCBI Taxonomy" id="321398"/>
    <lineage>
        <taxon>Eukaryota</taxon>
        <taxon>Metazoa</taxon>
        <taxon>Chordata</taxon>
        <taxon>Craniata</taxon>
        <taxon>Vertebrata</taxon>
        <taxon>Euteleostomi</taxon>
        <taxon>Archelosauria</taxon>
        <taxon>Archosauria</taxon>
        <taxon>Dinosauria</taxon>
        <taxon>Saurischia</taxon>
        <taxon>Theropoda</taxon>
        <taxon>Coelurosauria</taxon>
        <taxon>Aves</taxon>
        <taxon>Neognathae</taxon>
        <taxon>Neoaves</taxon>
        <taxon>Telluraves</taxon>
        <taxon>Australaves</taxon>
        <taxon>Passeriformes</taxon>
        <taxon>Pipridae</taxon>
        <taxon>Lepidothrix</taxon>
    </lineage>
</organism>
<dbReference type="GO" id="GO:0009897">
    <property type="term" value="C:external side of plasma membrane"/>
    <property type="evidence" value="ECO:0007669"/>
    <property type="project" value="TreeGrafter"/>
</dbReference>
<dbReference type="CTD" id="51744"/>
<keyword evidence="8" id="KW-1185">Reference proteome</keyword>
<reference evidence="9" key="1">
    <citation type="submission" date="2025-08" db="UniProtKB">
        <authorList>
            <consortium name="RefSeq"/>
        </authorList>
    </citation>
    <scope>IDENTIFICATION</scope>
</reference>
<dbReference type="SUPFAM" id="SSF48726">
    <property type="entry name" value="Immunoglobulin"/>
    <property type="match status" value="1"/>
</dbReference>
<dbReference type="PANTHER" id="PTHR12080">
    <property type="entry name" value="SIGNALING LYMPHOCYTIC ACTIVATION MOLECULE"/>
    <property type="match status" value="1"/>
</dbReference>
<dbReference type="GO" id="GO:0002323">
    <property type="term" value="P:natural killer cell activation involved in immune response"/>
    <property type="evidence" value="ECO:0007669"/>
    <property type="project" value="TreeGrafter"/>
</dbReference>
<dbReference type="InterPro" id="IPR015631">
    <property type="entry name" value="CD2/SLAM_rcpt"/>
</dbReference>
<sequence length="340" mass="37793">MLELRPERHHQEWAEIHWRVVRSAGPRERILTAWRGGNVSYTAGSFPGRAVFQPETLSLRISPLRKEDSGVYKIEFEDPSGAVTVLSFCVRVWDPIPWPELQAQTLHRERGWCNISLSCSVPAPGSVSYSWNCSGNASGAPPGHHNQPRLFQRVPEGADPTLCLCNASNPVSWGVASADIAGFCRRSDLSQLILWPAVASAVALPLFLLVTCCWWRRRREKTPEAPPGHVEEPLTIYEELGRDKTSQDPDGNFEAPQAPSTVYAVVCPPKQQEEPRYQRRPGSCTVYSVVQPGRRPPSLRRKRLDPALVSTAFLEDKGGARPWSPSLRPPPPTPAALHLP</sequence>
<proteinExistence type="predicted"/>
<keyword evidence="9" id="KW-0675">Receptor</keyword>
<evidence type="ECO:0000313" key="9">
    <source>
        <dbReference type="RefSeq" id="XP_017694134.1"/>
    </source>
</evidence>
<dbReference type="GeneID" id="108509284"/>
<dbReference type="OrthoDB" id="9835793at2759"/>
<feature type="region of interest" description="Disordered" evidence="5">
    <location>
        <begin position="310"/>
        <end position="340"/>
    </location>
</feature>
<dbReference type="AlphaFoldDB" id="A0A6J0J7M3"/>
<dbReference type="InterPro" id="IPR024303">
    <property type="entry name" value="NK_rcpt_2B4_Ig_dom"/>
</dbReference>
<dbReference type="GO" id="GO:0042288">
    <property type="term" value="F:MHC class I protein binding"/>
    <property type="evidence" value="ECO:0007669"/>
    <property type="project" value="TreeGrafter"/>
</dbReference>
<comment type="subcellular location">
    <subcellularLocation>
        <location evidence="1">Membrane</location>
    </subcellularLocation>
</comment>
<dbReference type="InterPro" id="IPR036179">
    <property type="entry name" value="Ig-like_dom_sf"/>
</dbReference>
<name>A0A6J0J7M3_9PASS</name>
<evidence type="ECO:0000259" key="7">
    <source>
        <dbReference type="Pfam" id="PF11465"/>
    </source>
</evidence>